<dbReference type="GO" id="GO:0036094">
    <property type="term" value="F:small molecule binding"/>
    <property type="evidence" value="ECO:0007669"/>
    <property type="project" value="InterPro"/>
</dbReference>
<comment type="subcellular location">
    <subcellularLocation>
        <location evidence="1">Secreted</location>
    </subcellularLocation>
</comment>
<reference evidence="10" key="1">
    <citation type="submission" date="2023-06" db="EMBL/GenBank/DDBJ databases">
        <title>Reference genome for the Northern bat (Eptesicus nilssonii), a most northern bat species.</title>
        <authorList>
            <person name="Laine V.N."/>
            <person name="Pulliainen A.T."/>
            <person name="Lilley T.M."/>
        </authorList>
    </citation>
    <scope>NUCLEOTIDE SEQUENCE</scope>
    <source>
        <strain evidence="10">BLF_Eptnil</strain>
        <tissue evidence="10">Kidney</tissue>
    </source>
</reference>
<keyword evidence="5" id="KW-1015">Disulfide bond</keyword>
<comment type="similarity">
    <text evidence="2 6">Belongs to the calycin superfamily. Lipocalin family.</text>
</comment>
<accession>A0AA40LIH2</accession>
<name>A0AA40LIH2_CNENI</name>
<evidence type="ECO:0000313" key="10">
    <source>
        <dbReference type="EMBL" id="KAK1333915.1"/>
    </source>
</evidence>
<dbReference type="InterPro" id="IPR002345">
    <property type="entry name" value="Lipocalin"/>
</dbReference>
<evidence type="ECO:0000256" key="5">
    <source>
        <dbReference type="ARBA" id="ARBA00023157"/>
    </source>
</evidence>
<dbReference type="PANTHER" id="PTHR11430:SF28">
    <property type="entry name" value="EPIDIDYMAL-SPECIFIC LIPOCALIN-9"/>
    <property type="match status" value="1"/>
</dbReference>
<dbReference type="EMBL" id="JAULJE010000015">
    <property type="protein sequence ID" value="KAK1333915.1"/>
    <property type="molecule type" value="Genomic_DNA"/>
</dbReference>
<feature type="region of interest" description="Disordered" evidence="7">
    <location>
        <begin position="171"/>
        <end position="195"/>
    </location>
</feature>
<evidence type="ECO:0000256" key="3">
    <source>
        <dbReference type="ARBA" id="ARBA00022525"/>
    </source>
</evidence>
<evidence type="ECO:0000256" key="1">
    <source>
        <dbReference type="ARBA" id="ARBA00004613"/>
    </source>
</evidence>
<dbReference type="Gene3D" id="2.40.128.20">
    <property type="match status" value="1"/>
</dbReference>
<evidence type="ECO:0000256" key="6">
    <source>
        <dbReference type="RuleBase" id="RU003695"/>
    </source>
</evidence>
<evidence type="ECO:0000259" key="9">
    <source>
        <dbReference type="Pfam" id="PF00061"/>
    </source>
</evidence>
<dbReference type="PROSITE" id="PS00213">
    <property type="entry name" value="LIPOCALIN"/>
    <property type="match status" value="1"/>
</dbReference>
<evidence type="ECO:0000256" key="2">
    <source>
        <dbReference type="ARBA" id="ARBA00006889"/>
    </source>
</evidence>
<feature type="compositionally biased region" description="Gly residues" evidence="7">
    <location>
        <begin position="186"/>
        <end position="195"/>
    </location>
</feature>
<sequence length="195" mass="21468">MALLLLLLPLGLGLSLASAQELNLQSVVRGNYDPAKVSGVWYSISMASSDMKRIGEDGDLRVFIQKIESVAGGSLRFFFHFMLQGDCVEVAMVCEKTDKNGECTLAYMGDNRVLLSETDYDLYAAFHLHSVRNGTRTHVLALYGRVPELPHSFLHRFERLCRKHGLGPQNIVSLSTRGRRPPWPGAGAGGPPKPV</sequence>
<keyword evidence="3" id="KW-0964">Secreted</keyword>
<dbReference type="Pfam" id="PF00061">
    <property type="entry name" value="Lipocalin"/>
    <property type="match status" value="1"/>
</dbReference>
<dbReference type="PRINTS" id="PR00179">
    <property type="entry name" value="LIPOCALIN"/>
</dbReference>
<proteinExistence type="inferred from homology"/>
<protein>
    <recommendedName>
        <fullName evidence="9">Lipocalin/cytosolic fatty-acid binding domain-containing protein</fullName>
    </recommendedName>
</protein>
<gene>
    <name evidence="10" type="ORF">QTO34_004913</name>
</gene>
<dbReference type="InterPro" id="IPR002971">
    <property type="entry name" value="Maj_urinary"/>
</dbReference>
<keyword evidence="4 8" id="KW-0732">Signal</keyword>
<keyword evidence="11" id="KW-1185">Reference proteome</keyword>
<dbReference type="InterPro" id="IPR012674">
    <property type="entry name" value="Calycin"/>
</dbReference>
<dbReference type="Proteomes" id="UP001177744">
    <property type="component" value="Unassembled WGS sequence"/>
</dbReference>
<comment type="caution">
    <text evidence="10">The sequence shown here is derived from an EMBL/GenBank/DDBJ whole genome shotgun (WGS) entry which is preliminary data.</text>
</comment>
<evidence type="ECO:0000256" key="7">
    <source>
        <dbReference type="SAM" id="MobiDB-lite"/>
    </source>
</evidence>
<dbReference type="InterPro" id="IPR022272">
    <property type="entry name" value="Lipocalin_CS"/>
</dbReference>
<dbReference type="PANTHER" id="PTHR11430">
    <property type="entry name" value="LIPOCALIN"/>
    <property type="match status" value="1"/>
</dbReference>
<evidence type="ECO:0000313" key="11">
    <source>
        <dbReference type="Proteomes" id="UP001177744"/>
    </source>
</evidence>
<feature type="signal peptide" evidence="8">
    <location>
        <begin position="1"/>
        <end position="19"/>
    </location>
</feature>
<feature type="domain" description="Lipocalin/cytosolic fatty-acid binding" evidence="9">
    <location>
        <begin position="38"/>
        <end position="176"/>
    </location>
</feature>
<feature type="chain" id="PRO_5041459903" description="Lipocalin/cytosolic fatty-acid binding domain-containing protein" evidence="8">
    <location>
        <begin position="20"/>
        <end position="195"/>
    </location>
</feature>
<dbReference type="AlphaFoldDB" id="A0AA40LIH2"/>
<dbReference type="SUPFAM" id="SSF50814">
    <property type="entry name" value="Lipocalins"/>
    <property type="match status" value="1"/>
</dbReference>
<organism evidence="10 11">
    <name type="scientific">Cnephaeus nilssonii</name>
    <name type="common">Northern bat</name>
    <name type="synonym">Eptesicus nilssonii</name>
    <dbReference type="NCBI Taxonomy" id="3371016"/>
    <lineage>
        <taxon>Eukaryota</taxon>
        <taxon>Metazoa</taxon>
        <taxon>Chordata</taxon>
        <taxon>Craniata</taxon>
        <taxon>Vertebrata</taxon>
        <taxon>Euteleostomi</taxon>
        <taxon>Mammalia</taxon>
        <taxon>Eutheria</taxon>
        <taxon>Laurasiatheria</taxon>
        <taxon>Chiroptera</taxon>
        <taxon>Yangochiroptera</taxon>
        <taxon>Vespertilionidae</taxon>
        <taxon>Cnephaeus</taxon>
    </lineage>
</organism>
<dbReference type="PRINTS" id="PR01221">
    <property type="entry name" value="MAJORURINARY"/>
</dbReference>
<dbReference type="GO" id="GO:0005615">
    <property type="term" value="C:extracellular space"/>
    <property type="evidence" value="ECO:0007669"/>
    <property type="project" value="TreeGrafter"/>
</dbReference>
<dbReference type="InterPro" id="IPR000566">
    <property type="entry name" value="Lipocln_cytosolic_FA-bd_dom"/>
</dbReference>
<evidence type="ECO:0000256" key="4">
    <source>
        <dbReference type="ARBA" id="ARBA00022729"/>
    </source>
</evidence>
<evidence type="ECO:0000256" key="8">
    <source>
        <dbReference type="SAM" id="SignalP"/>
    </source>
</evidence>